<dbReference type="Gene3D" id="2.150.10.10">
    <property type="entry name" value="Serralysin-like metalloprotease, C-terminal"/>
    <property type="match status" value="2"/>
</dbReference>
<dbReference type="Pfam" id="PF00353">
    <property type="entry name" value="HemolysinCabind"/>
    <property type="match status" value="2"/>
</dbReference>
<evidence type="ECO:0000313" key="3">
    <source>
        <dbReference type="EMBL" id="RDI60085.1"/>
    </source>
</evidence>
<dbReference type="PANTHER" id="PTHR38340">
    <property type="entry name" value="S-LAYER PROTEIN"/>
    <property type="match status" value="1"/>
</dbReference>
<dbReference type="PROSITE" id="PS00330">
    <property type="entry name" value="HEMOLYSIN_CALCIUM"/>
    <property type="match status" value="2"/>
</dbReference>
<gene>
    <name evidence="3" type="ORF">DES45_103346</name>
</gene>
<dbReference type="RefSeq" id="WP_170151447.1">
    <property type="nucleotide sequence ID" value="NZ_QQBB01000003.1"/>
</dbReference>
<sequence>MATFTAFNTAGVGFDMTTTDSLGWTFLAPNPNVTSDLVYDDGFLAIFDIDGSALIDRYSATYSTDGYDIVVHDLVYEDAGATVLSITGLNLYTTIDDLDADAWFVSLNGGDDTFYGNDFDDVVRGGFGSDVVFAYDGDDIAYGDAGQDDLYGGAGDDDLYGGSGRDLLNGGSGSDYLSGGADLDSLTGGGGKDYFVFDTRPSASSADRITDFLVRDDTIMLDNRVFTKVGRDGWLAAGAFTTGPAARDASDRIIYNSKNGALLYDPDGIGGAPAVKFAQLKAGLALTKADFYIL</sequence>
<evidence type="ECO:0000256" key="2">
    <source>
        <dbReference type="ARBA" id="ARBA00022525"/>
    </source>
</evidence>
<dbReference type="InterPro" id="IPR001343">
    <property type="entry name" value="Hemolysn_Ca-bd"/>
</dbReference>
<keyword evidence="4" id="KW-1185">Reference proteome</keyword>
<dbReference type="SUPFAM" id="SSF51120">
    <property type="entry name" value="beta-Roll"/>
    <property type="match status" value="1"/>
</dbReference>
<dbReference type="PANTHER" id="PTHR38340:SF1">
    <property type="entry name" value="S-LAYER PROTEIN"/>
    <property type="match status" value="1"/>
</dbReference>
<keyword evidence="2" id="KW-0964">Secreted</keyword>
<dbReference type="GO" id="GO:0005509">
    <property type="term" value="F:calcium ion binding"/>
    <property type="evidence" value="ECO:0007669"/>
    <property type="project" value="InterPro"/>
</dbReference>
<reference evidence="3 4" key="1">
    <citation type="submission" date="2018-07" db="EMBL/GenBank/DDBJ databases">
        <title>Genomic Encyclopedia of Type Strains, Phase IV (KMG-IV): sequencing the most valuable type-strain genomes for metagenomic binning, comparative biology and taxonomic classification.</title>
        <authorList>
            <person name="Goeker M."/>
        </authorList>
    </citation>
    <scope>NUCLEOTIDE SEQUENCE [LARGE SCALE GENOMIC DNA]</scope>
    <source>
        <strain evidence="3 4">DSM 14364</strain>
    </source>
</reference>
<protein>
    <submittedName>
        <fullName evidence="3">Hemolysin type calcium-binding protein</fullName>
    </submittedName>
</protein>
<accession>A0A370HPC0</accession>
<dbReference type="InterPro" id="IPR018511">
    <property type="entry name" value="Hemolysin-typ_Ca-bd_CS"/>
</dbReference>
<evidence type="ECO:0000256" key="1">
    <source>
        <dbReference type="ARBA" id="ARBA00004613"/>
    </source>
</evidence>
<dbReference type="PRINTS" id="PR00313">
    <property type="entry name" value="CABNDNGRPT"/>
</dbReference>
<dbReference type="GO" id="GO:0005576">
    <property type="term" value="C:extracellular region"/>
    <property type="evidence" value="ECO:0007669"/>
    <property type="project" value="UniProtKB-SubCell"/>
</dbReference>
<name>A0A370HPC0_9HYPH</name>
<organism evidence="3 4">
    <name type="scientific">Microvirga subterranea</name>
    <dbReference type="NCBI Taxonomy" id="186651"/>
    <lineage>
        <taxon>Bacteria</taxon>
        <taxon>Pseudomonadati</taxon>
        <taxon>Pseudomonadota</taxon>
        <taxon>Alphaproteobacteria</taxon>
        <taxon>Hyphomicrobiales</taxon>
        <taxon>Methylobacteriaceae</taxon>
        <taxon>Microvirga</taxon>
    </lineage>
</organism>
<dbReference type="AlphaFoldDB" id="A0A370HPC0"/>
<dbReference type="EMBL" id="QQBB01000003">
    <property type="protein sequence ID" value="RDI60085.1"/>
    <property type="molecule type" value="Genomic_DNA"/>
</dbReference>
<dbReference type="Proteomes" id="UP000254925">
    <property type="component" value="Unassembled WGS sequence"/>
</dbReference>
<comment type="caution">
    <text evidence="3">The sequence shown here is derived from an EMBL/GenBank/DDBJ whole genome shotgun (WGS) entry which is preliminary data.</text>
</comment>
<evidence type="ECO:0000313" key="4">
    <source>
        <dbReference type="Proteomes" id="UP000254925"/>
    </source>
</evidence>
<dbReference type="InterPro" id="IPR050557">
    <property type="entry name" value="RTX_toxin/Mannuronan_C5-epim"/>
</dbReference>
<comment type="subcellular location">
    <subcellularLocation>
        <location evidence="1">Secreted</location>
    </subcellularLocation>
</comment>
<proteinExistence type="predicted"/>
<dbReference type="InterPro" id="IPR011049">
    <property type="entry name" value="Serralysin-like_metalloprot_C"/>
</dbReference>